<reference evidence="2 3" key="1">
    <citation type="journal article" date="2024" name="G3 (Bethesda)">
        <title>Genome assembly of Hibiscus sabdariffa L. provides insights into metabolisms of medicinal natural products.</title>
        <authorList>
            <person name="Kim T."/>
        </authorList>
    </citation>
    <scope>NUCLEOTIDE SEQUENCE [LARGE SCALE GENOMIC DNA]</scope>
    <source>
        <strain evidence="2">TK-2024</strain>
        <tissue evidence="2">Old leaves</tissue>
    </source>
</reference>
<accession>A0ABR1ZIR5</accession>
<evidence type="ECO:0000313" key="2">
    <source>
        <dbReference type="EMBL" id="KAK8480453.1"/>
    </source>
</evidence>
<proteinExistence type="predicted"/>
<feature type="region of interest" description="Disordered" evidence="1">
    <location>
        <begin position="98"/>
        <end position="121"/>
    </location>
</feature>
<name>A0ABR1ZIR5_9ROSI</name>
<evidence type="ECO:0000313" key="3">
    <source>
        <dbReference type="Proteomes" id="UP001396334"/>
    </source>
</evidence>
<protein>
    <submittedName>
        <fullName evidence="2">Uncharacterized protein</fullName>
    </submittedName>
</protein>
<keyword evidence="3" id="KW-1185">Reference proteome</keyword>
<comment type="caution">
    <text evidence="2">The sequence shown here is derived from an EMBL/GenBank/DDBJ whole genome shotgun (WGS) entry which is preliminary data.</text>
</comment>
<dbReference type="Proteomes" id="UP001396334">
    <property type="component" value="Unassembled WGS sequence"/>
</dbReference>
<sequence length="121" mass="13123">MDNGGDQLFDVHVEGGSVSNASSGHSVTIEPVFDPISGLYSVKPKLLSLSLGNHMFEFPSKFNNRYPWSVASPSKSKNHVSSLGKDIVTNSFKEVRVEDSGKQATNLQKESVAKGVLHPKH</sequence>
<organism evidence="2 3">
    <name type="scientific">Hibiscus sabdariffa</name>
    <name type="common">roselle</name>
    <dbReference type="NCBI Taxonomy" id="183260"/>
    <lineage>
        <taxon>Eukaryota</taxon>
        <taxon>Viridiplantae</taxon>
        <taxon>Streptophyta</taxon>
        <taxon>Embryophyta</taxon>
        <taxon>Tracheophyta</taxon>
        <taxon>Spermatophyta</taxon>
        <taxon>Magnoliopsida</taxon>
        <taxon>eudicotyledons</taxon>
        <taxon>Gunneridae</taxon>
        <taxon>Pentapetalae</taxon>
        <taxon>rosids</taxon>
        <taxon>malvids</taxon>
        <taxon>Malvales</taxon>
        <taxon>Malvaceae</taxon>
        <taxon>Malvoideae</taxon>
        <taxon>Hibiscus</taxon>
    </lineage>
</organism>
<dbReference type="EMBL" id="JBBPBN010001031">
    <property type="protein sequence ID" value="KAK8480453.1"/>
    <property type="molecule type" value="Genomic_DNA"/>
</dbReference>
<gene>
    <name evidence="2" type="ORF">V6N11_035681</name>
</gene>
<evidence type="ECO:0000256" key="1">
    <source>
        <dbReference type="SAM" id="MobiDB-lite"/>
    </source>
</evidence>